<dbReference type="EMBL" id="JH712095">
    <property type="protein sequence ID" value="EFO28344.1"/>
    <property type="molecule type" value="Genomic_DNA"/>
</dbReference>
<sequence>MFSWNKRRVKAAPHTGETGIQIRSLSTYAYHSNSCGQFSSTNLPFSNFLCIACPYRCSRGWGVNVRSTWAGHLCASCMRMWGRVIDSGRASWQWSCLQRVVWMTCGRCGSHCQLYPLLISPEPPPVCLGGWSGARRIHTSTSPEVAG</sequence>
<accession>A0A1S0UCN6</accession>
<dbReference type="OrthoDB" id="10525679at2759"/>
<name>A0A1S0UCN6_LOALO</name>
<dbReference type="AlphaFoldDB" id="A0A1S0UCN6"/>
<dbReference type="GeneID" id="9937489"/>
<evidence type="ECO:0000313" key="1">
    <source>
        <dbReference type="EMBL" id="EFO28344.1"/>
    </source>
</evidence>
<proteinExistence type="predicted"/>
<protein>
    <submittedName>
        <fullName evidence="1">Uncharacterized protein</fullName>
    </submittedName>
</protein>
<organism evidence="1">
    <name type="scientific">Loa loa</name>
    <name type="common">Eye worm</name>
    <name type="synonym">Filaria loa</name>
    <dbReference type="NCBI Taxonomy" id="7209"/>
    <lineage>
        <taxon>Eukaryota</taxon>
        <taxon>Metazoa</taxon>
        <taxon>Ecdysozoa</taxon>
        <taxon>Nematoda</taxon>
        <taxon>Chromadorea</taxon>
        <taxon>Rhabditida</taxon>
        <taxon>Spirurina</taxon>
        <taxon>Spiruromorpha</taxon>
        <taxon>Filarioidea</taxon>
        <taxon>Onchocercidae</taxon>
        <taxon>Loa</taxon>
    </lineage>
</organism>
<dbReference type="CTD" id="9937489"/>
<dbReference type="InParanoid" id="A0A1S0UCN6"/>
<gene>
    <name evidence="1" type="ORF">LOAG_00121</name>
</gene>
<dbReference type="KEGG" id="loa:LOAG_00121"/>
<reference evidence="1" key="1">
    <citation type="submission" date="2012-04" db="EMBL/GenBank/DDBJ databases">
        <title>The Genome Sequence of Loa loa.</title>
        <authorList>
            <consortium name="The Broad Institute Genome Sequencing Platform"/>
            <consortium name="Broad Institute Genome Sequencing Center for Infectious Disease"/>
            <person name="Nutman T.B."/>
            <person name="Fink D.L."/>
            <person name="Russ C."/>
            <person name="Young S."/>
            <person name="Zeng Q."/>
            <person name="Gargeya S."/>
            <person name="Alvarado L."/>
            <person name="Berlin A."/>
            <person name="Chapman S.B."/>
            <person name="Chen Z."/>
            <person name="Freedman E."/>
            <person name="Gellesch M."/>
            <person name="Goldberg J."/>
            <person name="Griggs A."/>
            <person name="Gujja S."/>
            <person name="Heilman E.R."/>
            <person name="Heiman D."/>
            <person name="Howarth C."/>
            <person name="Mehta T."/>
            <person name="Neiman D."/>
            <person name="Pearson M."/>
            <person name="Roberts A."/>
            <person name="Saif S."/>
            <person name="Shea T."/>
            <person name="Shenoy N."/>
            <person name="Sisk P."/>
            <person name="Stolte C."/>
            <person name="Sykes S."/>
            <person name="White J."/>
            <person name="Yandava C."/>
            <person name="Haas B."/>
            <person name="Henn M.R."/>
            <person name="Nusbaum C."/>
            <person name="Birren B."/>
        </authorList>
    </citation>
    <scope>NUCLEOTIDE SEQUENCE [LARGE SCALE GENOMIC DNA]</scope>
</reference>
<dbReference type="RefSeq" id="XP_003135709.1">
    <property type="nucleotide sequence ID" value="XM_003135661.1"/>
</dbReference>